<protein>
    <submittedName>
        <fullName evidence="1">Sigma-54-dependent Fis family transcriptional regulator</fullName>
    </submittedName>
</protein>
<reference evidence="1 2" key="1">
    <citation type="journal article" date="2020" name="ISME J.">
        <title>Comparative genomics reveals insights into cyanobacterial evolution and habitat adaptation.</title>
        <authorList>
            <person name="Chen M.Y."/>
            <person name="Teng W.K."/>
            <person name="Zhao L."/>
            <person name="Hu C.X."/>
            <person name="Zhou Y.K."/>
            <person name="Han B.P."/>
            <person name="Song L.R."/>
            <person name="Shu W.S."/>
        </authorList>
    </citation>
    <scope>NUCLEOTIDE SEQUENCE [LARGE SCALE GENOMIC DNA]</scope>
    <source>
        <strain evidence="1 2">FACHB-159</strain>
    </source>
</reference>
<sequence>MSSQTTNVLEAGRIYRSIGAIPPDLLRADIYRAWERSHLQGANPHTLQAERLSSLDTERLLEKHSYLLNAVRPYFRILSQAAGRERHAVMLSNHEAILLDVIGDEQTIHGPEPFPLPGALLSEAVAGANGIGTTLAEENYTEIVAAEHFIDGFYPFTCQGTPLRNDKGEIVGVFSISVRNQDAGQRLKEILLCASHGIEAEFLVASLEKDVRDVLASNPDDYQPLENLRQDIIQAHQATKLKLEIISRMVAVNTLDYAMQLLQQAEKSIQIFRRRAKVWRELASLERGTPQLLVLTDVVQDLADILSTEAAIRKVEIVIHFSEKIIVLADLKSLLRKLFSYFLSAFESASKGGIVEVEMARIVHSELVKVTFNSIPGLNISQSDLTSYIFTLPIGKRDYEN</sequence>
<dbReference type="Proteomes" id="UP000637383">
    <property type="component" value="Unassembled WGS sequence"/>
</dbReference>
<dbReference type="Gene3D" id="3.30.450.40">
    <property type="match status" value="1"/>
</dbReference>
<dbReference type="InterPro" id="IPR029016">
    <property type="entry name" value="GAF-like_dom_sf"/>
</dbReference>
<accession>A0ABR8K3D2</accession>
<organism evidence="1 2">
    <name type="scientific">Nostoc paludosum FACHB-159</name>
    <dbReference type="NCBI Taxonomy" id="2692908"/>
    <lineage>
        <taxon>Bacteria</taxon>
        <taxon>Bacillati</taxon>
        <taxon>Cyanobacteriota</taxon>
        <taxon>Cyanophyceae</taxon>
        <taxon>Nostocales</taxon>
        <taxon>Nostocaceae</taxon>
        <taxon>Nostoc</taxon>
    </lineage>
</organism>
<dbReference type="EMBL" id="JACJTU010000002">
    <property type="protein sequence ID" value="MBD2732825.1"/>
    <property type="molecule type" value="Genomic_DNA"/>
</dbReference>
<keyword evidence="2" id="KW-1185">Reference proteome</keyword>
<dbReference type="RefSeq" id="WP_190953599.1">
    <property type="nucleotide sequence ID" value="NZ_JACJTU010000002.1"/>
</dbReference>
<gene>
    <name evidence="1" type="ORF">H6H03_02700</name>
</gene>
<evidence type="ECO:0000313" key="2">
    <source>
        <dbReference type="Proteomes" id="UP000637383"/>
    </source>
</evidence>
<name>A0ABR8K3D2_9NOSO</name>
<evidence type="ECO:0000313" key="1">
    <source>
        <dbReference type="EMBL" id="MBD2732825.1"/>
    </source>
</evidence>
<proteinExistence type="predicted"/>
<comment type="caution">
    <text evidence="1">The sequence shown here is derived from an EMBL/GenBank/DDBJ whole genome shotgun (WGS) entry which is preliminary data.</text>
</comment>